<evidence type="ECO:0000256" key="4">
    <source>
        <dbReference type="ARBA" id="ARBA00022694"/>
    </source>
</evidence>
<dbReference type="OrthoDB" id="10261062at2759"/>
<dbReference type="STRING" id="1448320.A0A319F0P1"/>
<dbReference type="GO" id="GO:0061605">
    <property type="term" value="F:molybdopterin-synthase adenylyltransferase activity"/>
    <property type="evidence" value="ECO:0007669"/>
    <property type="project" value="UniProtKB-EC"/>
</dbReference>
<dbReference type="GO" id="GO:0046872">
    <property type="term" value="F:metal ion binding"/>
    <property type="evidence" value="ECO:0007669"/>
    <property type="project" value="UniProtKB-KW"/>
</dbReference>
<keyword evidence="15" id="KW-0175">Coiled coil</keyword>
<feature type="binding site" evidence="14">
    <location>
        <position position="231"/>
    </location>
    <ligand>
        <name>Zn(2+)</name>
        <dbReference type="ChEBI" id="CHEBI:29105"/>
    </ligand>
</feature>
<comment type="catalytic activity">
    <reaction evidence="14">
        <text>[molybdopterin-synthase sulfur-carrier protein]-C-terminal Gly-Gly + ATP + H(+) = [molybdopterin-synthase sulfur-carrier protein]-C-terminal Gly-Gly-AMP + diphosphate</text>
        <dbReference type="Rhea" id="RHEA:43616"/>
        <dbReference type="Rhea" id="RHEA-COMP:12159"/>
        <dbReference type="Rhea" id="RHEA-COMP:12202"/>
        <dbReference type="ChEBI" id="CHEBI:15378"/>
        <dbReference type="ChEBI" id="CHEBI:30616"/>
        <dbReference type="ChEBI" id="CHEBI:33019"/>
        <dbReference type="ChEBI" id="CHEBI:90618"/>
        <dbReference type="ChEBI" id="CHEBI:90778"/>
        <dbReference type="EC" id="2.7.7.80"/>
    </reaction>
</comment>
<evidence type="ECO:0000256" key="13">
    <source>
        <dbReference type="ARBA" id="ARBA00043893"/>
    </source>
</evidence>
<keyword evidence="18" id="KW-1185">Reference proteome</keyword>
<evidence type="ECO:0000256" key="9">
    <source>
        <dbReference type="ARBA" id="ARBA00022833"/>
    </source>
</evidence>
<dbReference type="FunFam" id="3.40.250.10:FF:000096">
    <property type="entry name" value="Adenylyltransferase and sulfurtransferase uba4"/>
    <property type="match status" value="1"/>
</dbReference>
<evidence type="ECO:0000256" key="2">
    <source>
        <dbReference type="ARBA" id="ARBA00022490"/>
    </source>
</evidence>
<feature type="binding site" evidence="14">
    <location>
        <position position="93"/>
    </location>
    <ligand>
        <name>ATP</name>
        <dbReference type="ChEBI" id="CHEBI:30616"/>
    </ligand>
</feature>
<dbReference type="InterPro" id="IPR028885">
    <property type="entry name" value="MOCS3/Uba4"/>
</dbReference>
<dbReference type="FunFam" id="3.40.50.720:FF:000033">
    <property type="entry name" value="Adenylyltransferase and sulfurtransferase MOCS3"/>
    <property type="match status" value="1"/>
</dbReference>
<comment type="subcellular location">
    <subcellularLocation>
        <location evidence="1">Cytoplasm</location>
        <location evidence="1">Cytosol</location>
    </subcellularLocation>
</comment>
<evidence type="ECO:0000313" key="17">
    <source>
        <dbReference type="EMBL" id="PYH98032.1"/>
    </source>
</evidence>
<gene>
    <name evidence="14" type="primary">uba4</name>
    <name evidence="14" type="synonym">cnxF</name>
    <name evidence="17" type="ORF">BO71DRAFT_447565</name>
</gene>
<evidence type="ECO:0000256" key="3">
    <source>
        <dbReference type="ARBA" id="ARBA00022679"/>
    </source>
</evidence>
<feature type="binding site" evidence="14">
    <location>
        <begin position="182"/>
        <end position="183"/>
    </location>
    <ligand>
        <name>ATP</name>
        <dbReference type="ChEBI" id="CHEBI:30616"/>
    </ligand>
</feature>
<feature type="binding site" evidence="14">
    <location>
        <position position="311"/>
    </location>
    <ligand>
        <name>Zn(2+)</name>
        <dbReference type="ChEBI" id="CHEBI:29105"/>
    </ligand>
</feature>
<organism evidence="17 18">
    <name type="scientific">Aspergillus ellipticus CBS 707.79</name>
    <dbReference type="NCBI Taxonomy" id="1448320"/>
    <lineage>
        <taxon>Eukaryota</taxon>
        <taxon>Fungi</taxon>
        <taxon>Dikarya</taxon>
        <taxon>Ascomycota</taxon>
        <taxon>Pezizomycotina</taxon>
        <taxon>Eurotiomycetes</taxon>
        <taxon>Eurotiomycetidae</taxon>
        <taxon>Eurotiales</taxon>
        <taxon>Aspergillaceae</taxon>
        <taxon>Aspergillus</taxon>
        <taxon>Aspergillus subgen. Circumdati</taxon>
    </lineage>
</organism>
<dbReference type="Gene3D" id="3.40.250.10">
    <property type="entry name" value="Rhodanese-like domain"/>
    <property type="match status" value="1"/>
</dbReference>
<name>A0A319F0P1_9EURO</name>
<dbReference type="InterPro" id="IPR001763">
    <property type="entry name" value="Rhodanese-like_dom"/>
</dbReference>
<evidence type="ECO:0000256" key="7">
    <source>
        <dbReference type="ARBA" id="ARBA00022741"/>
    </source>
</evidence>
<dbReference type="GO" id="GO:0061604">
    <property type="term" value="F:molybdopterin-synthase sulfurtransferase activity"/>
    <property type="evidence" value="ECO:0007669"/>
    <property type="project" value="UniProtKB-EC"/>
</dbReference>
<keyword evidence="8" id="KW-0833">Ubl conjugation pathway</keyword>
<feature type="binding site" evidence="14">
    <location>
        <position position="308"/>
    </location>
    <ligand>
        <name>Zn(2+)</name>
        <dbReference type="ChEBI" id="CHEBI:29105"/>
    </ligand>
</feature>
<reference evidence="17 18" key="1">
    <citation type="submission" date="2018-02" db="EMBL/GenBank/DDBJ databases">
        <title>The genomes of Aspergillus section Nigri reveals drivers in fungal speciation.</title>
        <authorList>
            <consortium name="DOE Joint Genome Institute"/>
            <person name="Vesth T.C."/>
            <person name="Nybo J."/>
            <person name="Theobald S."/>
            <person name="Brandl J."/>
            <person name="Frisvad J.C."/>
            <person name="Nielsen K.F."/>
            <person name="Lyhne E.K."/>
            <person name="Kogle M.E."/>
            <person name="Kuo A."/>
            <person name="Riley R."/>
            <person name="Clum A."/>
            <person name="Nolan M."/>
            <person name="Lipzen A."/>
            <person name="Salamov A."/>
            <person name="Henrissat B."/>
            <person name="Wiebenga A."/>
            <person name="De vries R.P."/>
            <person name="Grigoriev I.V."/>
            <person name="Mortensen U.H."/>
            <person name="Andersen M.R."/>
            <person name="Baker S.E."/>
        </authorList>
    </citation>
    <scope>NUCLEOTIDE SEQUENCE [LARGE SCALE GENOMIC DNA]</scope>
    <source>
        <strain evidence="17 18">CBS 707.79</strain>
    </source>
</reference>
<comment type="cofactor">
    <cofactor evidence="14">
        <name>Zn(2+)</name>
        <dbReference type="ChEBI" id="CHEBI:29105"/>
    </cofactor>
    <text evidence="14">Binds 1 zinc ion per subunit.</text>
</comment>
<dbReference type="PROSITE" id="PS50206">
    <property type="entry name" value="RHODANESE_3"/>
    <property type="match status" value="1"/>
</dbReference>
<dbReference type="InterPro" id="IPR000594">
    <property type="entry name" value="ThiF_NAD_FAD-bd"/>
</dbReference>
<dbReference type="GO" id="GO:0004792">
    <property type="term" value="F:thiosulfate-cyanide sulfurtransferase activity"/>
    <property type="evidence" value="ECO:0007669"/>
    <property type="project" value="TreeGrafter"/>
</dbReference>
<dbReference type="EC" id="2.7.7.80" evidence="14"/>
<keyword evidence="4 14" id="KW-0819">tRNA processing</keyword>
<keyword evidence="12 14" id="KW-0511">Multifunctional enzyme</keyword>
<accession>A0A319F0P1</accession>
<comment type="similarity">
    <text evidence="14">In the N-terminal section; belongs to the HesA/MoeB/ThiF family. UBA4 subfamily.</text>
</comment>
<dbReference type="GO" id="GO:0042292">
    <property type="term" value="F:URM1 activating enzyme activity"/>
    <property type="evidence" value="ECO:0007669"/>
    <property type="project" value="TreeGrafter"/>
</dbReference>
<dbReference type="GO" id="GO:0005524">
    <property type="term" value="F:ATP binding"/>
    <property type="evidence" value="ECO:0007669"/>
    <property type="project" value="UniProtKB-KW"/>
</dbReference>
<comment type="pathway">
    <text evidence="14">tRNA modification; 5-methoxycarbonylmethyl-2-thiouridine-tRNA biosynthesis.</text>
</comment>
<dbReference type="PANTHER" id="PTHR10953">
    <property type="entry name" value="UBIQUITIN-ACTIVATING ENZYME E1"/>
    <property type="match status" value="1"/>
</dbReference>
<dbReference type="SUPFAM" id="SSF69572">
    <property type="entry name" value="Activating enzymes of the ubiquitin-like proteins"/>
    <property type="match status" value="1"/>
</dbReference>
<evidence type="ECO:0000313" key="18">
    <source>
        <dbReference type="Proteomes" id="UP000247810"/>
    </source>
</evidence>
<dbReference type="EC" id="2.8.1.11" evidence="14"/>
<keyword evidence="6 14" id="KW-0479">Metal-binding</keyword>
<keyword evidence="9 14" id="KW-0862">Zinc</keyword>
<comment type="pathway">
    <text evidence="14">Cofactor biosynthesis; molybdopterin biosynthesis.</text>
</comment>
<dbReference type="AlphaFoldDB" id="A0A319F0P1"/>
<dbReference type="GO" id="GO:0006777">
    <property type="term" value="P:Mo-molybdopterin cofactor biosynthetic process"/>
    <property type="evidence" value="ECO:0007669"/>
    <property type="project" value="UniProtKB-UniRule"/>
</dbReference>
<sequence length="480" mass="51932">MGDLEQTCASLRAQIAATEAQLAGLKRDLQIAEQAAVDHKAQETFNDESIGRKWPLLEDEYRRYGRQMIVPQLGIQGQLKLRSAKVLIVGAGGLGCPAALYLAGAGVGTLGLVDGDKVESSNLHRQVLHRTKNVGKLKVDSAIEYLQELNPHSKYIAHREHLAPQDAPDIFSNYDLVLDCTDNPATRYLISDTAVLLGKPLVSASALRTEGQLMVLNNPPRPAGDNTGGPCYRCVFPTPPPANTVTSCADGGIIGPVVGTMGVLQALEAIKVVTTEETNTPPPALHIFSAYSSPLFRTIKLRSRRPNCAVCSAEASVTLDTVRSGSTDYVFFCGTSDPENLLSAEERITPLEYRAKHPDASAEVKNKEPTIIDVREKVQFDICSLDNSVNVPISTILASARMPTGDEASTTLPSWVPSDAASSETTDPIYVVCRMGNDSQIAVKKLKELGLDRDGQRVVADIRGGFRAWKEQVDPEWPAY</sequence>
<feature type="domain" description="Rhodanese" evidence="16">
    <location>
        <begin position="365"/>
        <end position="478"/>
    </location>
</feature>
<dbReference type="SMART" id="SM00450">
    <property type="entry name" value="RHOD"/>
    <property type="match status" value="1"/>
</dbReference>
<evidence type="ECO:0000256" key="6">
    <source>
        <dbReference type="ARBA" id="ARBA00022723"/>
    </source>
</evidence>
<feature type="binding site" evidence="14">
    <location>
        <position position="234"/>
    </location>
    <ligand>
        <name>Zn(2+)</name>
        <dbReference type="ChEBI" id="CHEBI:29105"/>
    </ligand>
</feature>
<dbReference type="Gene3D" id="3.40.50.720">
    <property type="entry name" value="NAD(P)-binding Rossmann-like Domain"/>
    <property type="match status" value="1"/>
</dbReference>
<keyword evidence="7 14" id="KW-0547">Nucleotide-binding</keyword>
<keyword evidence="10 14" id="KW-0067">ATP-binding</keyword>
<dbReference type="VEuPathDB" id="FungiDB:BO71DRAFT_447565"/>
<proteinExistence type="inferred from homology"/>
<dbReference type="GO" id="GO:0032447">
    <property type="term" value="P:protein urmylation"/>
    <property type="evidence" value="ECO:0007669"/>
    <property type="project" value="TreeGrafter"/>
</dbReference>
<keyword evidence="2 14" id="KW-0963">Cytoplasm</keyword>
<dbReference type="EMBL" id="KZ825816">
    <property type="protein sequence ID" value="PYH98032.1"/>
    <property type="molecule type" value="Genomic_DNA"/>
</dbReference>
<dbReference type="UniPathway" id="UPA00988"/>
<keyword evidence="5" id="KW-0548">Nucleotidyltransferase</keyword>
<evidence type="ECO:0000256" key="5">
    <source>
        <dbReference type="ARBA" id="ARBA00022695"/>
    </source>
</evidence>
<feature type="active site" description="Glycyl thioester intermediate; for adenylyltransferase activity" evidence="14">
    <location>
        <position position="248"/>
    </location>
</feature>
<dbReference type="InterPro" id="IPR036873">
    <property type="entry name" value="Rhodanese-like_dom_sf"/>
</dbReference>
<dbReference type="GO" id="GO:0005829">
    <property type="term" value="C:cytosol"/>
    <property type="evidence" value="ECO:0007669"/>
    <property type="project" value="UniProtKB-SubCell"/>
</dbReference>
<feature type="coiled-coil region" evidence="15">
    <location>
        <begin position="1"/>
        <end position="42"/>
    </location>
</feature>
<feature type="binding site" evidence="14">
    <location>
        <position position="114"/>
    </location>
    <ligand>
        <name>ATP</name>
        <dbReference type="ChEBI" id="CHEBI:30616"/>
    </ligand>
</feature>
<comment type="function">
    <text evidence="13">Plays a central role in 2-thiolation of mcm(5)S(2)U at tRNA wobble positions of cytosolic tRNA(Lys), tRNA(Glu) and tRNA(Gln). Also essential during biosynthesis of the molybdenum cofactor. Acts by mediating the C-terminal thiocarboxylation of sulfur carriers urm1 and mocs2a. Its N-terminus first activates urm1 and mocs2a as acyl-adenylates (-COAMP), then the persulfide sulfur on the catalytic cysteine is transferred to urm1 and mocs2a to form thiocarboxylation (-COSH) of their C-terminus. The reaction probably involves hydrogen sulfide that is generated from the persulfide intermediate and that acts as a nucleophile towards urm1 and mocs2a. Subsequently, a transient disulfide bond is formed. Does not use thiosulfate as sulfur donor; nfs1 probably acting as a sulfur donor for thiocarboxylation reactions.</text>
</comment>
<evidence type="ECO:0000256" key="11">
    <source>
        <dbReference type="ARBA" id="ARBA00023150"/>
    </source>
</evidence>
<evidence type="ECO:0000256" key="15">
    <source>
        <dbReference type="SAM" id="Coils"/>
    </source>
</evidence>
<comment type="catalytic activity">
    <reaction evidence="14">
        <text>[molybdopterin-synthase sulfur-carrier protein]-C-terminal Gly-Gly-AMP + S-sulfanyl-L-cysteinyl-[cysteine desulfurase] + AH2 = [molybdopterin-synthase sulfur-carrier protein]-C-terminal-Gly-aminoethanethioate + L-cysteinyl-[cysteine desulfurase] + A + AMP + 2 H(+)</text>
        <dbReference type="Rhea" id="RHEA:48612"/>
        <dbReference type="Rhea" id="RHEA-COMP:12157"/>
        <dbReference type="Rhea" id="RHEA-COMP:12158"/>
        <dbReference type="Rhea" id="RHEA-COMP:12159"/>
        <dbReference type="Rhea" id="RHEA-COMP:19907"/>
        <dbReference type="ChEBI" id="CHEBI:13193"/>
        <dbReference type="ChEBI" id="CHEBI:15378"/>
        <dbReference type="ChEBI" id="CHEBI:17499"/>
        <dbReference type="ChEBI" id="CHEBI:29950"/>
        <dbReference type="ChEBI" id="CHEBI:61963"/>
        <dbReference type="ChEBI" id="CHEBI:90618"/>
        <dbReference type="ChEBI" id="CHEBI:232372"/>
        <dbReference type="ChEBI" id="CHEBI:456215"/>
        <dbReference type="EC" id="2.8.1.11"/>
    </reaction>
</comment>
<feature type="binding site" evidence="14">
    <location>
        <position position="138"/>
    </location>
    <ligand>
        <name>ATP</name>
        <dbReference type="ChEBI" id="CHEBI:30616"/>
    </ligand>
</feature>
<dbReference type="PANTHER" id="PTHR10953:SF102">
    <property type="entry name" value="ADENYLYLTRANSFERASE AND SULFURTRANSFERASE MOCS3"/>
    <property type="match status" value="1"/>
</dbReference>
<dbReference type="InterPro" id="IPR035985">
    <property type="entry name" value="Ubiquitin-activating_enz"/>
</dbReference>
<evidence type="ECO:0000256" key="8">
    <source>
        <dbReference type="ARBA" id="ARBA00022786"/>
    </source>
</evidence>
<keyword evidence="3 14" id="KW-0808">Transferase</keyword>
<dbReference type="CDD" id="cd00757">
    <property type="entry name" value="ThiF_MoeB_HesA_family"/>
    <property type="match status" value="1"/>
</dbReference>
<keyword evidence="11 14" id="KW-0501">Molybdenum cofactor biosynthesis</keyword>
<dbReference type="Pfam" id="PF00581">
    <property type="entry name" value="Rhodanese"/>
    <property type="match status" value="1"/>
</dbReference>
<evidence type="ECO:0000256" key="12">
    <source>
        <dbReference type="ARBA" id="ARBA00023268"/>
    </source>
</evidence>
<dbReference type="Pfam" id="PF00899">
    <property type="entry name" value="ThiF"/>
    <property type="match status" value="1"/>
</dbReference>
<dbReference type="HAMAP" id="MF_03049">
    <property type="entry name" value="MOCS3_Uba4"/>
    <property type="match status" value="1"/>
</dbReference>
<feature type="binding site" evidence="14">
    <location>
        <begin position="121"/>
        <end position="125"/>
    </location>
    <ligand>
        <name>ATP</name>
        <dbReference type="ChEBI" id="CHEBI:30616"/>
    </ligand>
</feature>
<feature type="active site" description="Cysteine persulfide intermediate; for sulfurtransferase activity" evidence="14">
    <location>
        <position position="433"/>
    </location>
</feature>
<comment type="function">
    <text evidence="14">Plays a central role in 2-thiolation of mcm(5)S(2)U at tRNA wobble positions of cytosolic tRNA(Lys), tRNA(Glu) and tRNA(Gln). Also essential during biosynthesis of the molybdenum cofactor. Acts by mediating the C-terminal thiocarboxylation of sulfur carriers urm1 and MOCS2A. Its N-terminus first activates urm1 and MOCS2A as acyl-adenylates (-COAMP), then the persulfide sulfur on the catalytic cysteine is transferred to urm1 and MOCS2A to form thiocarboxylation (-COSH) of their C-terminus. The reaction probably involves hydrogen sulfide that is generated from the persulfide intermediate and that acts as nucleophile towards urm1 and MOCS2A. Subsequently, a transient disulfide bond is formed. Does not use thiosulfate as sulfur donor; nfs1 probably acting as a sulfur donor for thiocarboxylation reactions.</text>
</comment>
<evidence type="ECO:0000256" key="1">
    <source>
        <dbReference type="ARBA" id="ARBA00004514"/>
    </source>
</evidence>
<evidence type="ECO:0000256" key="10">
    <source>
        <dbReference type="ARBA" id="ARBA00022840"/>
    </source>
</evidence>
<dbReference type="InterPro" id="IPR045886">
    <property type="entry name" value="ThiF/MoeB/HesA"/>
</dbReference>
<dbReference type="Proteomes" id="UP000247810">
    <property type="component" value="Unassembled WGS sequence"/>
</dbReference>
<dbReference type="UniPathway" id="UPA00344"/>
<evidence type="ECO:0000259" key="16">
    <source>
        <dbReference type="PROSITE" id="PS50206"/>
    </source>
</evidence>
<dbReference type="GO" id="GO:0002143">
    <property type="term" value="P:tRNA wobble position uridine thiolation"/>
    <property type="evidence" value="ECO:0007669"/>
    <property type="project" value="InterPro"/>
</dbReference>
<evidence type="ECO:0000256" key="14">
    <source>
        <dbReference type="HAMAP-Rule" id="MF_03049"/>
    </source>
</evidence>
<protein>
    <recommendedName>
        <fullName evidence="14">Adenylyltransferase and sulfurtransferase uba4</fullName>
    </recommendedName>
    <alternativeName>
        <fullName evidence="14">Common component for nitrate reductase and xanthine dehydrogenase protein F</fullName>
    </alternativeName>
    <alternativeName>
        <fullName evidence="14">Ubiquitin-like protein activator 4</fullName>
    </alternativeName>
    <domain>
        <recommendedName>
            <fullName evidence="14">Molybdopterin-synthase adenylyltransferase</fullName>
            <ecNumber evidence="14">2.7.7.80</ecNumber>
        </recommendedName>
        <alternativeName>
            <fullName evidence="14">Adenylyltransferase uba4</fullName>
        </alternativeName>
        <alternativeName>
            <fullName evidence="14">Sulfur carrier protein MOCS2A adenylyltransferase</fullName>
        </alternativeName>
    </domain>
    <domain>
        <recommendedName>
            <fullName evidence="14">Molybdopterin-synthase sulfurtransferase</fullName>
            <ecNumber evidence="14">2.8.1.11</ecNumber>
        </recommendedName>
        <alternativeName>
            <fullName evidence="14">Sulfurtransferase uba4</fullName>
        </alternativeName>
        <alternativeName>
            <fullName evidence="14">Sulfur carrier protein MOCS2A sulfurtransferase</fullName>
        </alternativeName>
    </domain>
</protein>